<gene>
    <name evidence="1" type="ORF">ELX58_07540</name>
</gene>
<keyword evidence="2" id="KW-1185">Reference proteome</keyword>
<evidence type="ECO:0000313" key="1">
    <source>
        <dbReference type="EMBL" id="QBP18932.1"/>
    </source>
</evidence>
<sequence>MDRAQIRQMHLKQNRVQKRFKDLVRKKTFVYHGSNPKARLQAKLYFLRQLKQQLKSAFCFNDYQAEFIKNEAMNRVLRHSPERILVAEDTTKAEKLVKASFVLGHHYFRFIMTML</sequence>
<dbReference type="OrthoDB" id="9876950at2"/>
<accession>A0A4P6ZNC5</accession>
<dbReference type="RefSeq" id="WP_133442490.1">
    <property type="nucleotide sequence ID" value="NZ_CP034726.1"/>
</dbReference>
<dbReference type="Proteomes" id="UP000294321">
    <property type="component" value="Chromosome"/>
</dbReference>
<evidence type="ECO:0000313" key="2">
    <source>
        <dbReference type="Proteomes" id="UP000294321"/>
    </source>
</evidence>
<reference evidence="2" key="1">
    <citation type="submission" date="2018-12" db="EMBL/GenBank/DDBJ databases">
        <title>A new species of lactobacillus.</title>
        <authorList>
            <person name="Jian Y."/>
            <person name="Xin L."/>
            <person name="Hong Z.J."/>
            <person name="Ming L.Z."/>
            <person name="Hong X.Z."/>
        </authorList>
    </citation>
    <scope>NUCLEOTIDE SEQUENCE [LARGE SCALE GENOMIC DNA]</scope>
    <source>
        <strain evidence="2">HSLZ-75</strain>
    </source>
</reference>
<protein>
    <submittedName>
        <fullName evidence="1">Uncharacterized protein</fullName>
    </submittedName>
</protein>
<dbReference type="KEGG" id="lji:ELX58_07540"/>
<name>A0A4P6ZNC5_9LACO</name>
<dbReference type="AlphaFoldDB" id="A0A4P6ZNC5"/>
<proteinExistence type="predicted"/>
<organism evidence="1 2">
    <name type="scientific">Acetilactobacillus jinshanensis</name>
    <dbReference type="NCBI Taxonomy" id="1720083"/>
    <lineage>
        <taxon>Bacteria</taxon>
        <taxon>Bacillati</taxon>
        <taxon>Bacillota</taxon>
        <taxon>Bacilli</taxon>
        <taxon>Lactobacillales</taxon>
        <taxon>Lactobacillaceae</taxon>
        <taxon>Acetilactobacillus</taxon>
    </lineage>
</organism>
<dbReference type="EMBL" id="CP034726">
    <property type="protein sequence ID" value="QBP18932.1"/>
    <property type="molecule type" value="Genomic_DNA"/>
</dbReference>